<evidence type="ECO:0000313" key="1">
    <source>
        <dbReference type="EMBL" id="KAH7919821.1"/>
    </source>
</evidence>
<dbReference type="EMBL" id="MU266627">
    <property type="protein sequence ID" value="KAH7919821.1"/>
    <property type="molecule type" value="Genomic_DNA"/>
</dbReference>
<proteinExistence type="predicted"/>
<protein>
    <submittedName>
        <fullName evidence="1">WD40 repeat-like protein</fullName>
    </submittedName>
</protein>
<dbReference type="Proteomes" id="UP000790709">
    <property type="component" value="Unassembled WGS sequence"/>
</dbReference>
<accession>A0ACB8B1X3</accession>
<organism evidence="1 2">
    <name type="scientific">Leucogyrophana mollusca</name>
    <dbReference type="NCBI Taxonomy" id="85980"/>
    <lineage>
        <taxon>Eukaryota</taxon>
        <taxon>Fungi</taxon>
        <taxon>Dikarya</taxon>
        <taxon>Basidiomycota</taxon>
        <taxon>Agaricomycotina</taxon>
        <taxon>Agaricomycetes</taxon>
        <taxon>Agaricomycetidae</taxon>
        <taxon>Boletales</taxon>
        <taxon>Boletales incertae sedis</taxon>
        <taxon>Leucogyrophana</taxon>
    </lineage>
</organism>
<comment type="caution">
    <text evidence="1">The sequence shown here is derived from an EMBL/GenBank/DDBJ whole genome shotgun (WGS) entry which is preliminary data.</text>
</comment>
<sequence length="588" mass="63123">MSTTSNPIESSAAHRASCRPTKIFKGHTDCVRSVAYFPDGRHVASASDDKTVTFWDVESGRQDGPPLQHDSAVLCIAISPDGRRITSGMYEGGMGVVRLWDADTGRPGREPLECDGGVYCVAFSPSRLQIAVGLQDGFFQVFDISTGESVTGPIKGHTDLVWSVAYSLDGRLLITGSADSSIRVWDSQTGIEVGKPLLGHKDVVSCISIAADGRRIATAGLGIWVWDLETRLQIGDSFSTDRAVFSVAFSPDGRYLISGGPRDNRVCLWDAASFAIQSLVSVFRGHTDVVWCVAYFPDGQHVASTSGDKSVIIWDVGSGRQDGPPLQHASAVLWVAISPDGRRIASGLEGGGLAIWDALTRKVVHEIKGVGVWRLAYSPDGRWIATVLMGPGGAVWLWDADTGGPFREPLESDGFVGCVAFSPDGSRITAGLWDGSFQVIDIATGKSVVGPINGHTETVSSVVYSPDGHLLVTGSLDKSIRVWDSKTGMEVGKPMLGHEDDVYCISISADGRRIASAGLDRTVRVWDLETRLQVGDSFDADGWVDSVAFSPDDRYIVSDNTYDVCLWDTESLPIRGPVSILSLLQHSC</sequence>
<name>A0ACB8B1X3_9AGAM</name>
<gene>
    <name evidence="1" type="ORF">BV22DRAFT_1022323</name>
</gene>
<keyword evidence="2" id="KW-1185">Reference proteome</keyword>
<evidence type="ECO:0000313" key="2">
    <source>
        <dbReference type="Proteomes" id="UP000790709"/>
    </source>
</evidence>
<reference evidence="1" key="1">
    <citation type="journal article" date="2021" name="New Phytol.">
        <title>Evolutionary innovations through gain and loss of genes in the ectomycorrhizal Boletales.</title>
        <authorList>
            <person name="Wu G."/>
            <person name="Miyauchi S."/>
            <person name="Morin E."/>
            <person name="Kuo A."/>
            <person name="Drula E."/>
            <person name="Varga T."/>
            <person name="Kohler A."/>
            <person name="Feng B."/>
            <person name="Cao Y."/>
            <person name="Lipzen A."/>
            <person name="Daum C."/>
            <person name="Hundley H."/>
            <person name="Pangilinan J."/>
            <person name="Johnson J."/>
            <person name="Barry K."/>
            <person name="LaButti K."/>
            <person name="Ng V."/>
            <person name="Ahrendt S."/>
            <person name="Min B."/>
            <person name="Choi I.G."/>
            <person name="Park H."/>
            <person name="Plett J.M."/>
            <person name="Magnuson J."/>
            <person name="Spatafora J.W."/>
            <person name="Nagy L.G."/>
            <person name="Henrissat B."/>
            <person name="Grigoriev I.V."/>
            <person name="Yang Z.L."/>
            <person name="Xu J."/>
            <person name="Martin F.M."/>
        </authorList>
    </citation>
    <scope>NUCLEOTIDE SEQUENCE</scope>
    <source>
        <strain evidence="1">KUC20120723A-06</strain>
    </source>
</reference>